<organism evidence="1 2">
    <name type="scientific">Bacillus salitolerans</name>
    <dbReference type="NCBI Taxonomy" id="1437434"/>
    <lineage>
        <taxon>Bacteria</taxon>
        <taxon>Bacillati</taxon>
        <taxon>Bacillota</taxon>
        <taxon>Bacilli</taxon>
        <taxon>Bacillales</taxon>
        <taxon>Bacillaceae</taxon>
        <taxon>Bacillus</taxon>
    </lineage>
</organism>
<dbReference type="EMBL" id="JBHUEM010000003">
    <property type="protein sequence ID" value="MFD1735564.1"/>
    <property type="molecule type" value="Genomic_DNA"/>
</dbReference>
<evidence type="ECO:0000313" key="1">
    <source>
        <dbReference type="EMBL" id="MFD1735564.1"/>
    </source>
</evidence>
<comment type="caution">
    <text evidence="1">The sequence shown here is derived from an EMBL/GenBank/DDBJ whole genome shotgun (WGS) entry which is preliminary data.</text>
</comment>
<reference evidence="2" key="1">
    <citation type="journal article" date="2019" name="Int. J. Syst. Evol. Microbiol.">
        <title>The Global Catalogue of Microorganisms (GCM) 10K type strain sequencing project: providing services to taxonomists for standard genome sequencing and annotation.</title>
        <authorList>
            <consortium name="The Broad Institute Genomics Platform"/>
            <consortium name="The Broad Institute Genome Sequencing Center for Infectious Disease"/>
            <person name="Wu L."/>
            <person name="Ma J."/>
        </authorList>
    </citation>
    <scope>NUCLEOTIDE SEQUENCE [LARGE SCALE GENOMIC DNA]</scope>
    <source>
        <strain evidence="2">CCUG 49339</strain>
    </source>
</reference>
<proteinExistence type="predicted"/>
<dbReference type="InterPro" id="IPR035314">
    <property type="entry name" value="DUF5370"/>
</dbReference>
<protein>
    <submittedName>
        <fullName evidence="1">DUF5370 family protein</fullName>
    </submittedName>
</protein>
<dbReference type="RefSeq" id="WP_377926664.1">
    <property type="nucleotide sequence ID" value="NZ_JBHUEM010000003.1"/>
</dbReference>
<sequence length="59" mass="6869">MGATEKNGYIFETEYSVMLQKGAIHVYKDGEFIEEITFEFKGNQPDPSKVEQLIENYFN</sequence>
<keyword evidence="2" id="KW-1185">Reference proteome</keyword>
<evidence type="ECO:0000313" key="2">
    <source>
        <dbReference type="Proteomes" id="UP001597214"/>
    </source>
</evidence>
<name>A0ABW4LLI3_9BACI</name>
<gene>
    <name evidence="1" type="ORF">ACFSCX_03215</name>
</gene>
<accession>A0ABW4LLI3</accession>
<dbReference type="Pfam" id="PF17340">
    <property type="entry name" value="DUF5370"/>
    <property type="match status" value="1"/>
</dbReference>
<dbReference type="Proteomes" id="UP001597214">
    <property type="component" value="Unassembled WGS sequence"/>
</dbReference>